<feature type="domain" description="DUF7912" evidence="2">
    <location>
        <begin position="204"/>
        <end position="292"/>
    </location>
</feature>
<proteinExistence type="inferred from homology"/>
<dbReference type="Proteomes" id="UP001418222">
    <property type="component" value="Unassembled WGS sequence"/>
</dbReference>
<reference evidence="3 4" key="1">
    <citation type="journal article" date="2022" name="Nat. Plants">
        <title>Genomes of leafy and leafless Platanthera orchids illuminate the evolution of mycoheterotrophy.</title>
        <authorList>
            <person name="Li M.H."/>
            <person name="Liu K.W."/>
            <person name="Li Z."/>
            <person name="Lu H.C."/>
            <person name="Ye Q.L."/>
            <person name="Zhang D."/>
            <person name="Wang J.Y."/>
            <person name="Li Y.F."/>
            <person name="Zhong Z.M."/>
            <person name="Liu X."/>
            <person name="Yu X."/>
            <person name="Liu D.K."/>
            <person name="Tu X.D."/>
            <person name="Liu B."/>
            <person name="Hao Y."/>
            <person name="Liao X.Y."/>
            <person name="Jiang Y.T."/>
            <person name="Sun W.H."/>
            <person name="Chen J."/>
            <person name="Chen Y.Q."/>
            <person name="Ai Y."/>
            <person name="Zhai J.W."/>
            <person name="Wu S.S."/>
            <person name="Zhou Z."/>
            <person name="Hsiao Y.Y."/>
            <person name="Wu W.L."/>
            <person name="Chen Y.Y."/>
            <person name="Lin Y.F."/>
            <person name="Hsu J.L."/>
            <person name="Li C.Y."/>
            <person name="Wang Z.W."/>
            <person name="Zhao X."/>
            <person name="Zhong W.Y."/>
            <person name="Ma X.K."/>
            <person name="Ma L."/>
            <person name="Huang J."/>
            <person name="Chen G.Z."/>
            <person name="Huang M.Z."/>
            <person name="Huang L."/>
            <person name="Peng D.H."/>
            <person name="Luo Y.B."/>
            <person name="Zou S.Q."/>
            <person name="Chen S.P."/>
            <person name="Lan S."/>
            <person name="Tsai W.C."/>
            <person name="Van de Peer Y."/>
            <person name="Liu Z.J."/>
        </authorList>
    </citation>
    <scope>NUCLEOTIDE SEQUENCE [LARGE SCALE GENOMIC DNA]</scope>
    <source>
        <strain evidence="3">Lor287</strain>
    </source>
</reference>
<evidence type="ECO:0000256" key="1">
    <source>
        <dbReference type="SAM" id="MobiDB-lite"/>
    </source>
</evidence>
<evidence type="ECO:0000313" key="4">
    <source>
        <dbReference type="Proteomes" id="UP001418222"/>
    </source>
</evidence>
<dbReference type="Pfam" id="PF25498">
    <property type="entry name" value="DUF7912"/>
    <property type="match status" value="1"/>
</dbReference>
<accession>A0AAP0BZG1</accession>
<sequence length="297" mass="33423">MRKAALLAAAICRRLLYHSGSFSLPPSSFTFRSPHLIRAALASNSDFSKALPASRYSFSSFTSRHRSTSQDPSCGEIATEDEDWGVEWEEEEETEPAMGDGGDGGGVVLGNVKWGEHALSLAREVLHSFGDDITLYAFKVSPKGYIYVRLDRLTNRYGCPDIEEIENFNKLYKKRLDEAGEAGAIPTDMALEVSSPGAERLLDFSRDLNRFRDMAMWVRYLEENENPGQHKQPVEKVLVFESMEGGAECCVFKLADVKENRAELGKGRPLTRKLKDWRLSLPFKSILRIKLYLDSRA</sequence>
<feature type="compositionally biased region" description="Acidic residues" evidence="1">
    <location>
        <begin position="82"/>
        <end position="95"/>
    </location>
</feature>
<dbReference type="EMBL" id="JBBWWQ010000001">
    <property type="protein sequence ID" value="KAK8956556.1"/>
    <property type="molecule type" value="Genomic_DNA"/>
</dbReference>
<dbReference type="GO" id="GO:0042274">
    <property type="term" value="P:ribosomal small subunit biogenesis"/>
    <property type="evidence" value="ECO:0007669"/>
    <property type="project" value="InterPro"/>
</dbReference>
<gene>
    <name evidence="3" type="ORF">KSP39_PZI000445</name>
</gene>
<protein>
    <recommendedName>
        <fullName evidence="2">DUF7912 domain-containing protein</fullName>
    </recommendedName>
</protein>
<dbReference type="HAMAP" id="MF_01077">
    <property type="entry name" value="RimP"/>
    <property type="match status" value="1"/>
</dbReference>
<feature type="region of interest" description="Disordered" evidence="1">
    <location>
        <begin position="82"/>
        <end position="102"/>
    </location>
</feature>
<evidence type="ECO:0000259" key="2">
    <source>
        <dbReference type="Pfam" id="PF25498"/>
    </source>
</evidence>
<dbReference type="PANTHER" id="PTHR34544:SF3">
    <property type="entry name" value="OS07G0155200 PROTEIN"/>
    <property type="match status" value="1"/>
</dbReference>
<comment type="caution">
    <text evidence="3">The sequence shown here is derived from an EMBL/GenBank/DDBJ whole genome shotgun (WGS) entry which is preliminary data.</text>
</comment>
<evidence type="ECO:0000313" key="3">
    <source>
        <dbReference type="EMBL" id="KAK8956556.1"/>
    </source>
</evidence>
<dbReference type="InterPro" id="IPR003728">
    <property type="entry name" value="Ribosome_maturation_RimP"/>
</dbReference>
<keyword evidence="4" id="KW-1185">Reference proteome</keyword>
<dbReference type="PANTHER" id="PTHR34544">
    <property type="entry name" value="OSJNBA0006B20.18 PROTEIN"/>
    <property type="match status" value="1"/>
</dbReference>
<name>A0AAP0BZG1_9ASPA</name>
<organism evidence="3 4">
    <name type="scientific">Platanthera zijinensis</name>
    <dbReference type="NCBI Taxonomy" id="2320716"/>
    <lineage>
        <taxon>Eukaryota</taxon>
        <taxon>Viridiplantae</taxon>
        <taxon>Streptophyta</taxon>
        <taxon>Embryophyta</taxon>
        <taxon>Tracheophyta</taxon>
        <taxon>Spermatophyta</taxon>
        <taxon>Magnoliopsida</taxon>
        <taxon>Liliopsida</taxon>
        <taxon>Asparagales</taxon>
        <taxon>Orchidaceae</taxon>
        <taxon>Orchidoideae</taxon>
        <taxon>Orchideae</taxon>
        <taxon>Orchidinae</taxon>
        <taxon>Platanthera</taxon>
    </lineage>
</organism>
<dbReference type="InterPro" id="IPR057234">
    <property type="entry name" value="DUF7912"/>
</dbReference>
<dbReference type="AlphaFoldDB" id="A0AAP0BZG1"/>